<accession>A0A2S1GMU1</accession>
<name>A0A2S1GMU1_9CAUD</name>
<dbReference type="Proteomes" id="UP000247252">
    <property type="component" value="Segment"/>
</dbReference>
<evidence type="ECO:0000313" key="2">
    <source>
        <dbReference type="Proteomes" id="UP000247252"/>
    </source>
</evidence>
<dbReference type="GeneID" id="54991113"/>
<evidence type="ECO:0000313" key="1">
    <source>
        <dbReference type="EMBL" id="AWD90694.1"/>
    </source>
</evidence>
<keyword evidence="2" id="KW-1185">Reference proteome</keyword>
<organism evidence="1 2">
    <name type="scientific">Pseudomonas phage Achelous</name>
    <dbReference type="NCBI Taxonomy" id="2163982"/>
    <lineage>
        <taxon>Viruses</taxon>
        <taxon>Duplodnaviria</taxon>
        <taxon>Heunggongvirae</taxon>
        <taxon>Uroviricota</taxon>
        <taxon>Caudoviricetes</taxon>
        <taxon>Autographivirales</taxon>
        <taxon>Autosignataviridae</taxon>
        <taxon>Colwellvirinae</taxon>
        <taxon>Nerthusvirus</taxon>
        <taxon>Nerthusvirus achelous</taxon>
        <taxon>Uliginvirus achelous</taxon>
    </lineage>
</organism>
<sequence>MKARGVQIHLIAACAIAAGHARLAKADDDAVTTEAQADAYTGPVFVEGAGTEDLHVVYRDGFVCVNFKDDKGDRANYDFPLHTVARVKRWV</sequence>
<dbReference type="EMBL" id="MH113814">
    <property type="protein sequence ID" value="AWD90694.1"/>
    <property type="molecule type" value="Genomic_DNA"/>
</dbReference>
<protein>
    <submittedName>
        <fullName evidence="1">Uncharacterized protein</fullName>
    </submittedName>
</protein>
<reference evidence="1 2" key="1">
    <citation type="submission" date="2018-03" db="EMBL/GenBank/DDBJ databases">
        <title>Phage therapy in agriculture - a green tech approach to combat plant pathogenic bacteria.</title>
        <authorList>
            <person name="Carstens A.B."/>
            <person name="Djurhuus A.M."/>
            <person name="Hansen L.H."/>
        </authorList>
    </citation>
    <scope>NUCLEOTIDE SEQUENCE [LARGE SCALE GENOMIC DNA]</scope>
</reference>
<proteinExistence type="predicted"/>
<dbReference type="RefSeq" id="YP_009800612.1">
    <property type="nucleotide sequence ID" value="NC_047956.1"/>
</dbReference>
<dbReference type="KEGG" id="vg:54991113"/>